<comment type="caution">
    <text evidence="1">The sequence shown here is derived from an EMBL/GenBank/DDBJ whole genome shotgun (WGS) entry which is preliminary data.</text>
</comment>
<proteinExistence type="predicted"/>
<reference evidence="1" key="1">
    <citation type="submission" date="2023-10" db="EMBL/GenBank/DDBJ databases">
        <authorList>
            <person name="Chen Y."/>
            <person name="Shah S."/>
            <person name="Dougan E. K."/>
            <person name="Thang M."/>
            <person name="Chan C."/>
        </authorList>
    </citation>
    <scope>NUCLEOTIDE SEQUENCE [LARGE SCALE GENOMIC DNA]</scope>
</reference>
<protein>
    <submittedName>
        <fullName evidence="1">Uncharacterized protein</fullName>
    </submittedName>
</protein>
<evidence type="ECO:0000313" key="1">
    <source>
        <dbReference type="EMBL" id="CAK0847518.1"/>
    </source>
</evidence>
<organism evidence="1 2">
    <name type="scientific">Prorocentrum cordatum</name>
    <dbReference type="NCBI Taxonomy" id="2364126"/>
    <lineage>
        <taxon>Eukaryota</taxon>
        <taxon>Sar</taxon>
        <taxon>Alveolata</taxon>
        <taxon>Dinophyceae</taxon>
        <taxon>Prorocentrales</taxon>
        <taxon>Prorocentraceae</taxon>
        <taxon>Prorocentrum</taxon>
    </lineage>
</organism>
<accession>A0ABN9TPA0</accession>
<evidence type="ECO:0000313" key="2">
    <source>
        <dbReference type="Proteomes" id="UP001189429"/>
    </source>
</evidence>
<sequence length="114" mass="12479">MFSTRRFFGRNATRTLPTLPLLPPHSSFADLLKLNFLPGCSALSPVLQRSADAPLSSLHWALLGPLKRLGWEEAPYPFFGNQQHVPAVSLKSLFVAGEGSCCAVAPDLRCHLHL</sequence>
<keyword evidence="2" id="KW-1185">Reference proteome</keyword>
<dbReference type="Proteomes" id="UP001189429">
    <property type="component" value="Unassembled WGS sequence"/>
</dbReference>
<gene>
    <name evidence="1" type="ORF">PCOR1329_LOCUS40694</name>
</gene>
<name>A0ABN9TPA0_9DINO</name>
<dbReference type="EMBL" id="CAUYUJ010014905">
    <property type="protein sequence ID" value="CAK0847518.1"/>
    <property type="molecule type" value="Genomic_DNA"/>
</dbReference>